<name>A0A179FFL2_METCM</name>
<dbReference type="EMBL" id="LSBJ02000005">
    <property type="protein sequence ID" value="OAQ64395.1"/>
    <property type="molecule type" value="Genomic_DNA"/>
</dbReference>
<dbReference type="RefSeq" id="XP_018141709.1">
    <property type="nucleotide sequence ID" value="XM_018293961.1"/>
</dbReference>
<reference evidence="1 2" key="1">
    <citation type="journal article" date="2016" name="PLoS Pathog.">
        <title>Biosynthesis of antibiotic leucinostatins in bio-control fungus Purpureocillium lilacinum and their inhibition on phytophthora revealed by genome mining.</title>
        <authorList>
            <person name="Wang G."/>
            <person name="Liu Z."/>
            <person name="Lin R."/>
            <person name="Li E."/>
            <person name="Mao Z."/>
            <person name="Ling J."/>
            <person name="Yang Y."/>
            <person name="Yin W.B."/>
            <person name="Xie B."/>
        </authorList>
    </citation>
    <scope>NUCLEOTIDE SEQUENCE [LARGE SCALE GENOMIC DNA]</scope>
    <source>
        <strain evidence="1">170</strain>
    </source>
</reference>
<keyword evidence="2" id="KW-1185">Reference proteome</keyword>
<sequence length="66" mass="7099">MLGDPMNLKECGEVRSHRTVTHLSTGTAPLRTQVPGPRSQIQVRLCVASSFAGEVNSCCSGLLQWS</sequence>
<accession>A0A179FFL2</accession>
<evidence type="ECO:0000313" key="1">
    <source>
        <dbReference type="EMBL" id="OAQ64395.1"/>
    </source>
</evidence>
<dbReference type="KEGG" id="pchm:VFPPC_16208"/>
<organism evidence="1 2">
    <name type="scientific">Pochonia chlamydosporia 170</name>
    <dbReference type="NCBI Taxonomy" id="1380566"/>
    <lineage>
        <taxon>Eukaryota</taxon>
        <taxon>Fungi</taxon>
        <taxon>Dikarya</taxon>
        <taxon>Ascomycota</taxon>
        <taxon>Pezizomycotina</taxon>
        <taxon>Sordariomycetes</taxon>
        <taxon>Hypocreomycetidae</taxon>
        <taxon>Hypocreales</taxon>
        <taxon>Clavicipitaceae</taxon>
        <taxon>Pochonia</taxon>
    </lineage>
</organism>
<protein>
    <submittedName>
        <fullName evidence="1">Uncharacterized protein</fullName>
    </submittedName>
</protein>
<dbReference type="AlphaFoldDB" id="A0A179FFL2"/>
<comment type="caution">
    <text evidence="1">The sequence shown here is derived from an EMBL/GenBank/DDBJ whole genome shotgun (WGS) entry which is preliminary data.</text>
</comment>
<dbReference type="Proteomes" id="UP000078397">
    <property type="component" value="Unassembled WGS sequence"/>
</dbReference>
<gene>
    <name evidence="1" type="ORF">VFPPC_16208</name>
</gene>
<proteinExistence type="predicted"/>
<dbReference type="GeneID" id="28857955"/>
<evidence type="ECO:0000313" key="2">
    <source>
        <dbReference type="Proteomes" id="UP000078397"/>
    </source>
</evidence>